<feature type="compositionally biased region" description="Basic and acidic residues" evidence="1">
    <location>
        <begin position="321"/>
        <end position="332"/>
    </location>
</feature>
<dbReference type="InterPro" id="IPR040256">
    <property type="entry name" value="At4g02000-like"/>
</dbReference>
<gene>
    <name evidence="3" type="ORF">HID58_043940</name>
</gene>
<name>A0ABQ8BHZ3_BRANA</name>
<keyword evidence="4" id="KW-1185">Reference proteome</keyword>
<organism evidence="3 4">
    <name type="scientific">Brassica napus</name>
    <name type="common">Rape</name>
    <dbReference type="NCBI Taxonomy" id="3708"/>
    <lineage>
        <taxon>Eukaryota</taxon>
        <taxon>Viridiplantae</taxon>
        <taxon>Streptophyta</taxon>
        <taxon>Embryophyta</taxon>
        <taxon>Tracheophyta</taxon>
        <taxon>Spermatophyta</taxon>
        <taxon>Magnoliopsida</taxon>
        <taxon>eudicotyledons</taxon>
        <taxon>Gunneridae</taxon>
        <taxon>Pentapetalae</taxon>
        <taxon>rosids</taxon>
        <taxon>malvids</taxon>
        <taxon>Brassicales</taxon>
        <taxon>Brassicaceae</taxon>
        <taxon>Brassiceae</taxon>
        <taxon>Brassica</taxon>
    </lineage>
</organism>
<protein>
    <recommendedName>
        <fullName evidence="2">DUF4283 domain-containing protein</fullName>
    </recommendedName>
</protein>
<proteinExistence type="predicted"/>
<dbReference type="PANTHER" id="PTHR31286">
    <property type="entry name" value="GLYCINE-RICH CELL WALL STRUCTURAL PROTEIN 1.8-LIKE"/>
    <property type="match status" value="1"/>
</dbReference>
<dbReference type="PANTHER" id="PTHR31286:SF148">
    <property type="entry name" value="DUF4283 DOMAIN-CONTAINING PROTEIN"/>
    <property type="match status" value="1"/>
</dbReference>
<dbReference type="Proteomes" id="UP000824890">
    <property type="component" value="Unassembled WGS sequence"/>
</dbReference>
<dbReference type="EMBL" id="JAGKQM010000011">
    <property type="protein sequence ID" value="KAH0904437.1"/>
    <property type="molecule type" value="Genomic_DNA"/>
</dbReference>
<feature type="compositionally biased region" description="Acidic residues" evidence="1">
    <location>
        <begin position="1"/>
        <end position="11"/>
    </location>
</feature>
<dbReference type="InterPro" id="IPR025558">
    <property type="entry name" value="DUF4283"/>
</dbReference>
<reference evidence="3 4" key="1">
    <citation type="submission" date="2021-05" db="EMBL/GenBank/DDBJ databases">
        <title>Genome Assembly of Synthetic Allotetraploid Brassica napus Reveals Homoeologous Exchanges between Subgenomes.</title>
        <authorList>
            <person name="Davis J.T."/>
        </authorList>
    </citation>
    <scope>NUCLEOTIDE SEQUENCE [LARGE SCALE GENOMIC DNA]</scope>
    <source>
        <strain evidence="4">cv. Da-Ae</strain>
        <tissue evidence="3">Seedling</tissue>
    </source>
</reference>
<feature type="region of interest" description="Disordered" evidence="1">
    <location>
        <begin position="308"/>
        <end position="332"/>
    </location>
</feature>
<evidence type="ECO:0000313" key="4">
    <source>
        <dbReference type="Proteomes" id="UP000824890"/>
    </source>
</evidence>
<comment type="caution">
    <text evidence="3">The sequence shown here is derived from an EMBL/GenBank/DDBJ whole genome shotgun (WGS) entry which is preliminary data.</text>
</comment>
<sequence>MTATLSDEEGDSQSSPTEGRAGEEVNIRSKVRSPWTKALPTESPGPSEVVDGVVSITIPDEILSDPDPLWRCYAVGYFIGDAPHVGTIHATVNRIWSSPKQGSKIDVQFLEKNTVLFRIENPQMRARVTQRRYWHIADVPLVMNEWSPETALKPPDLSALPMWIDLKGVPSLMFSYKGLKCLSRAAGKFVKLHPNTEKCTRLDVVGKKVLIDVSYPWMPPKCNVCNSWGHKGESCTSKRVQILQKDKEIEEVAKSVGMEVNAQDNVICELNPKRNIVSEMLLELEGLPPALGCDVVGDPSRKDFETEISTIFPPPPPPPVKDSRDEKVSNGESLGDKEIVISPSRFSVLANEDIDEAEEIEEDEVEEGEVIGEKHKLDVRQKEASKNARLRLGSSFKLIKRIWDSTQAIHHSRSALSKFHAKLKMLKYEMPAAAASDRWNKLASIEEKFFRQKSCVRWLGAGDQNTVFFHRAVQTRSSRNTIKSLVNEAGETLTKLSDIKKEAVQHFQQFLQVQDQ</sequence>
<dbReference type="Pfam" id="PF14111">
    <property type="entry name" value="DUF4283"/>
    <property type="match status" value="1"/>
</dbReference>
<feature type="non-terminal residue" evidence="3">
    <location>
        <position position="516"/>
    </location>
</feature>
<evidence type="ECO:0000313" key="3">
    <source>
        <dbReference type="EMBL" id="KAH0904437.1"/>
    </source>
</evidence>
<feature type="region of interest" description="Disordered" evidence="1">
    <location>
        <begin position="1"/>
        <end position="49"/>
    </location>
</feature>
<evidence type="ECO:0000259" key="2">
    <source>
        <dbReference type="Pfam" id="PF14111"/>
    </source>
</evidence>
<evidence type="ECO:0000256" key="1">
    <source>
        <dbReference type="SAM" id="MobiDB-lite"/>
    </source>
</evidence>
<accession>A0ABQ8BHZ3</accession>
<feature type="domain" description="DUF4283" evidence="2">
    <location>
        <begin position="69"/>
        <end position="152"/>
    </location>
</feature>